<dbReference type="EMBL" id="CM023483">
    <property type="protein sequence ID" value="KAH6936983.1"/>
    <property type="molecule type" value="Genomic_DNA"/>
</dbReference>
<evidence type="ECO:0000313" key="2">
    <source>
        <dbReference type="Proteomes" id="UP000821845"/>
    </source>
</evidence>
<reference evidence="1" key="1">
    <citation type="submission" date="2020-05" db="EMBL/GenBank/DDBJ databases">
        <title>Large-scale comparative analyses of tick genomes elucidate their genetic diversity and vector capacities.</title>
        <authorList>
            <person name="Jia N."/>
            <person name="Wang J."/>
            <person name="Shi W."/>
            <person name="Du L."/>
            <person name="Sun Y."/>
            <person name="Zhan W."/>
            <person name="Jiang J."/>
            <person name="Wang Q."/>
            <person name="Zhang B."/>
            <person name="Ji P."/>
            <person name="Sakyi L.B."/>
            <person name="Cui X."/>
            <person name="Yuan T."/>
            <person name="Jiang B."/>
            <person name="Yang W."/>
            <person name="Lam T.T.-Y."/>
            <person name="Chang Q."/>
            <person name="Ding S."/>
            <person name="Wang X."/>
            <person name="Zhu J."/>
            <person name="Ruan X."/>
            <person name="Zhao L."/>
            <person name="Wei J."/>
            <person name="Que T."/>
            <person name="Du C."/>
            <person name="Cheng J."/>
            <person name="Dai P."/>
            <person name="Han X."/>
            <person name="Huang E."/>
            <person name="Gao Y."/>
            <person name="Liu J."/>
            <person name="Shao H."/>
            <person name="Ye R."/>
            <person name="Li L."/>
            <person name="Wei W."/>
            <person name="Wang X."/>
            <person name="Wang C."/>
            <person name="Yang T."/>
            <person name="Huo Q."/>
            <person name="Li W."/>
            <person name="Guo W."/>
            <person name="Chen H."/>
            <person name="Zhou L."/>
            <person name="Ni X."/>
            <person name="Tian J."/>
            <person name="Zhou Y."/>
            <person name="Sheng Y."/>
            <person name="Liu T."/>
            <person name="Pan Y."/>
            <person name="Xia L."/>
            <person name="Li J."/>
            <person name="Zhao F."/>
            <person name="Cao W."/>
        </authorList>
    </citation>
    <scope>NUCLEOTIDE SEQUENCE</scope>
    <source>
        <strain evidence="1">Hyas-2018</strain>
    </source>
</reference>
<protein>
    <submittedName>
        <fullName evidence="1">Uncharacterized protein</fullName>
    </submittedName>
</protein>
<name>A0ACB7SQI2_HYAAI</name>
<accession>A0ACB7SQI2</accession>
<organism evidence="1 2">
    <name type="scientific">Hyalomma asiaticum</name>
    <name type="common">Tick</name>
    <dbReference type="NCBI Taxonomy" id="266040"/>
    <lineage>
        <taxon>Eukaryota</taxon>
        <taxon>Metazoa</taxon>
        <taxon>Ecdysozoa</taxon>
        <taxon>Arthropoda</taxon>
        <taxon>Chelicerata</taxon>
        <taxon>Arachnida</taxon>
        <taxon>Acari</taxon>
        <taxon>Parasitiformes</taxon>
        <taxon>Ixodida</taxon>
        <taxon>Ixodoidea</taxon>
        <taxon>Ixodidae</taxon>
        <taxon>Hyalomminae</taxon>
        <taxon>Hyalomma</taxon>
    </lineage>
</organism>
<keyword evidence="2" id="KW-1185">Reference proteome</keyword>
<gene>
    <name evidence="1" type="ORF">HPB50_024919</name>
</gene>
<comment type="caution">
    <text evidence="1">The sequence shown here is derived from an EMBL/GenBank/DDBJ whole genome shotgun (WGS) entry which is preliminary data.</text>
</comment>
<dbReference type="Proteomes" id="UP000821845">
    <property type="component" value="Chromosome 3"/>
</dbReference>
<evidence type="ECO:0000313" key="1">
    <source>
        <dbReference type="EMBL" id="KAH6936983.1"/>
    </source>
</evidence>
<proteinExistence type="predicted"/>
<sequence>MRVWGTEEVKDSRRREGASIQLRCWRAGEGALRQAKKSKNEEAAWRGPSARSREPLPVRKEPGSQRWPTRQLVHPAPRKNHLRGVYAGKRSAIHRDDLDNAPTLMGGGEGEQCADGDRRQHAAVRASMKNNSFCAEASCRLPDGGSHKPWAALGSPKPLLKDGPGGAGVVNVPQCTLHAERCRPPRP</sequence>